<reference evidence="1 2" key="1">
    <citation type="submission" date="2014-02" db="EMBL/GenBank/DDBJ databases">
        <title>Transposable element dynamics among asymbiotic and ectomycorrhizal Amanita fungi.</title>
        <authorList>
            <consortium name="DOE Joint Genome Institute"/>
            <person name="Hess J."/>
            <person name="Skrede I."/>
            <person name="Wolfe B."/>
            <person name="LaButti K."/>
            <person name="Ohm R.A."/>
            <person name="Grigoriev I.V."/>
            <person name="Pringle A."/>
        </authorList>
    </citation>
    <scope>NUCLEOTIDE SEQUENCE [LARGE SCALE GENOMIC DNA]</scope>
    <source>
        <strain evidence="1 2">SKay4041</strain>
    </source>
</reference>
<keyword evidence="2" id="KW-1185">Reference proteome</keyword>
<sequence length="62" mass="7007">MNSQKYEMKSNEEPGGRHSVTYLISPSHLLLGYTPGHRILHLVVPARTMVVSFRVPVSFRKG</sequence>
<organism evidence="1 2">
    <name type="scientific">Amanita thiersii Skay4041</name>
    <dbReference type="NCBI Taxonomy" id="703135"/>
    <lineage>
        <taxon>Eukaryota</taxon>
        <taxon>Fungi</taxon>
        <taxon>Dikarya</taxon>
        <taxon>Basidiomycota</taxon>
        <taxon>Agaricomycotina</taxon>
        <taxon>Agaricomycetes</taxon>
        <taxon>Agaricomycetidae</taxon>
        <taxon>Agaricales</taxon>
        <taxon>Pluteineae</taxon>
        <taxon>Amanitaceae</taxon>
        <taxon>Amanita</taxon>
    </lineage>
</organism>
<dbReference type="Proteomes" id="UP000242287">
    <property type="component" value="Unassembled WGS sequence"/>
</dbReference>
<dbReference type="AlphaFoldDB" id="A0A2A9NCK1"/>
<proteinExistence type="predicted"/>
<name>A0A2A9NCK1_9AGAR</name>
<evidence type="ECO:0000313" key="2">
    <source>
        <dbReference type="Proteomes" id="UP000242287"/>
    </source>
</evidence>
<accession>A0A2A9NCK1</accession>
<evidence type="ECO:0000313" key="1">
    <source>
        <dbReference type="EMBL" id="PFH45991.1"/>
    </source>
</evidence>
<dbReference type="EMBL" id="KZ302256">
    <property type="protein sequence ID" value="PFH45991.1"/>
    <property type="molecule type" value="Genomic_DNA"/>
</dbReference>
<gene>
    <name evidence="1" type="ORF">AMATHDRAFT_70772</name>
</gene>
<protein>
    <submittedName>
        <fullName evidence="1">Uncharacterized protein</fullName>
    </submittedName>
</protein>